<evidence type="ECO:0000256" key="1">
    <source>
        <dbReference type="SAM" id="MobiDB-lite"/>
    </source>
</evidence>
<proteinExistence type="predicted"/>
<protein>
    <submittedName>
        <fullName evidence="2">Uncharacterized protein</fullName>
    </submittedName>
</protein>
<sequence>MNKTENNVAELMEGRLPTKGNSQQCARIRTQSRGNPTLRLLAVRKAAKRDRKQQFTHLFHHISEELLCQSFQQLKRQSAPGRDNITWEN</sequence>
<evidence type="ECO:0000313" key="3">
    <source>
        <dbReference type="Proteomes" id="UP000250870"/>
    </source>
</evidence>
<organism evidence="2 3">
    <name type="scientific">Photorhabdus laumondii subsp. clarkei</name>
    <dbReference type="NCBI Taxonomy" id="2029685"/>
    <lineage>
        <taxon>Bacteria</taxon>
        <taxon>Pseudomonadati</taxon>
        <taxon>Pseudomonadota</taxon>
        <taxon>Gammaproteobacteria</taxon>
        <taxon>Enterobacterales</taxon>
        <taxon>Morganellaceae</taxon>
        <taxon>Photorhabdus</taxon>
    </lineage>
</organism>
<dbReference type="Proteomes" id="UP000250870">
    <property type="component" value="Unassembled WGS sequence"/>
</dbReference>
<feature type="region of interest" description="Disordered" evidence="1">
    <location>
        <begin position="1"/>
        <end position="23"/>
    </location>
</feature>
<comment type="caution">
    <text evidence="2">The sequence shown here is derived from an EMBL/GenBank/DDBJ whole genome shotgun (WGS) entry which is preliminary data.</text>
</comment>
<evidence type="ECO:0000313" key="2">
    <source>
        <dbReference type="EMBL" id="RAW81847.1"/>
    </source>
</evidence>
<dbReference type="EMBL" id="NSCI01000076">
    <property type="protein sequence ID" value="RAW81847.1"/>
    <property type="molecule type" value="Genomic_DNA"/>
</dbReference>
<reference evidence="2 3" key="1">
    <citation type="journal article" date="2018" name="Int. J. Syst. Evol. Microbiol.">
        <title>Whole-genome-based revisit of Photorhabdus phylogeny: proposal for the elevation of most Photorhabdus subspecies to the species level and description of one novel species Photorhabdus bodei sp. nov., and one novel subspecies Photorhabdus laumondii subsp. clarkei subsp. nov.</title>
        <authorList>
            <person name="Machado R.A.R."/>
            <person name="Wuthrich D."/>
            <person name="Kuhnert P."/>
            <person name="Arce C.C.M."/>
            <person name="Thonen L."/>
            <person name="Ruiz C."/>
            <person name="Zhang X."/>
            <person name="Robert C.A.M."/>
            <person name="Karimi J."/>
            <person name="Kamali S."/>
            <person name="Ma J."/>
            <person name="Bruggmann R."/>
            <person name="Erb M."/>
        </authorList>
    </citation>
    <scope>NUCLEOTIDE SEQUENCE [LARGE SCALE GENOMIC DNA]</scope>
    <source>
        <strain evidence="2 3">BOJ-47</strain>
    </source>
</reference>
<dbReference type="AlphaFoldDB" id="A0A329VCI4"/>
<name>A0A329VCI4_9GAMM</name>
<dbReference type="RefSeq" id="WP_113027227.1">
    <property type="nucleotide sequence ID" value="NZ_CAWNWQ010000076.1"/>
</dbReference>
<accession>A0A329VCI4</accession>
<gene>
    <name evidence="2" type="ORF">CKY01_22585</name>
</gene>